<name>A0A081B9F9_9HYPH</name>
<evidence type="ECO:0000313" key="1">
    <source>
        <dbReference type="EMBL" id="GAK44677.1"/>
    </source>
</evidence>
<dbReference type="AlphaFoldDB" id="A0A081B9F9"/>
<proteinExistence type="predicted"/>
<dbReference type="RefSeq" id="WP_156101680.1">
    <property type="nucleotide sequence ID" value="NZ_BBIO01000004.1"/>
</dbReference>
<evidence type="ECO:0000313" key="2">
    <source>
        <dbReference type="Proteomes" id="UP000028702"/>
    </source>
</evidence>
<sequence>MASQKDEISVVIDALGAVRMIRNHYASSAEAATRISDICDMLETGDTDQTPRGIRTTVAKAIRESYL</sequence>
<gene>
    <name evidence="1" type="ORF">M2A_1176</name>
</gene>
<keyword evidence="2" id="KW-1185">Reference proteome</keyword>
<organism evidence="1 2">
    <name type="scientific">Tepidicaulis marinus</name>
    <dbReference type="NCBI Taxonomy" id="1333998"/>
    <lineage>
        <taxon>Bacteria</taxon>
        <taxon>Pseudomonadati</taxon>
        <taxon>Pseudomonadota</taxon>
        <taxon>Alphaproteobacteria</taxon>
        <taxon>Hyphomicrobiales</taxon>
        <taxon>Parvibaculaceae</taxon>
        <taxon>Tepidicaulis</taxon>
    </lineage>
</organism>
<reference evidence="1 2" key="1">
    <citation type="submission" date="2014-07" db="EMBL/GenBank/DDBJ databases">
        <title>Tepidicaulis marinum gen. nov., sp. nov., a novel marine bacterium denitrifying nitrate to nitrous oxide strictly under microaerobic conditions.</title>
        <authorList>
            <person name="Takeuchi M."/>
            <person name="Yamagishi T."/>
            <person name="Kamagata Y."/>
            <person name="Oshima K."/>
            <person name="Hattori M."/>
            <person name="Katayama T."/>
            <person name="Hanada S."/>
            <person name="Tamaki H."/>
            <person name="Marumo K."/>
            <person name="Maeda H."/>
            <person name="Nedachi M."/>
            <person name="Iwasaki W."/>
            <person name="Suwa Y."/>
            <person name="Sakata S."/>
        </authorList>
    </citation>
    <scope>NUCLEOTIDE SEQUENCE [LARGE SCALE GENOMIC DNA]</scope>
    <source>
        <strain evidence="1 2">MA2</strain>
    </source>
</reference>
<dbReference type="EMBL" id="BBIO01000004">
    <property type="protein sequence ID" value="GAK44677.1"/>
    <property type="molecule type" value="Genomic_DNA"/>
</dbReference>
<comment type="caution">
    <text evidence="1">The sequence shown here is derived from an EMBL/GenBank/DDBJ whole genome shotgun (WGS) entry which is preliminary data.</text>
</comment>
<protein>
    <submittedName>
        <fullName evidence="1">Uncharacterized protein</fullName>
    </submittedName>
</protein>
<accession>A0A081B9F9</accession>
<dbReference type="Proteomes" id="UP000028702">
    <property type="component" value="Unassembled WGS sequence"/>
</dbReference>